<dbReference type="EMBL" id="ACOU01000003">
    <property type="protein sequence ID" value="EKX73332.1"/>
    <property type="molecule type" value="Genomic_DNA"/>
</dbReference>
<dbReference type="AlphaFoldDB" id="L1LD32"/>
<name>L1LD32_THEEQ</name>
<evidence type="ECO:0000256" key="1">
    <source>
        <dbReference type="SAM" id="SignalP"/>
    </source>
</evidence>
<evidence type="ECO:0000313" key="2">
    <source>
        <dbReference type="EMBL" id="EKX73332.1"/>
    </source>
</evidence>
<gene>
    <name evidence="2" type="ORF">BEWA_053880</name>
</gene>
<dbReference type="VEuPathDB" id="PiroplasmaDB:BEWA_053880"/>
<feature type="signal peptide" evidence="1">
    <location>
        <begin position="1"/>
        <end position="18"/>
    </location>
</feature>
<proteinExistence type="predicted"/>
<keyword evidence="1" id="KW-0732">Signal</keyword>
<protein>
    <submittedName>
        <fullName evidence="2">Signal peptide containing protein</fullName>
    </submittedName>
</protein>
<dbReference type="GeneID" id="15802939"/>
<dbReference type="KEGG" id="beq:BEWA_053880"/>
<evidence type="ECO:0000313" key="3">
    <source>
        <dbReference type="Proteomes" id="UP000031512"/>
    </source>
</evidence>
<feature type="chain" id="PRO_5003953194" evidence="1">
    <location>
        <begin position="19"/>
        <end position="354"/>
    </location>
</feature>
<comment type="caution">
    <text evidence="2">The sequence shown here is derived from an EMBL/GenBank/DDBJ whole genome shotgun (WGS) entry which is preliminary data.</text>
</comment>
<reference evidence="2 3" key="1">
    <citation type="journal article" date="2012" name="BMC Genomics">
        <title>Comparative genomic analysis and phylogenetic position of Theileria equi.</title>
        <authorList>
            <person name="Kappmeyer L.S."/>
            <person name="Thiagarajan M."/>
            <person name="Herndon D.R."/>
            <person name="Ramsay J.D."/>
            <person name="Caler E."/>
            <person name="Djikeng A."/>
            <person name="Gillespie J.J."/>
            <person name="Lau A.O."/>
            <person name="Roalson E.H."/>
            <person name="Silva J.C."/>
            <person name="Silva M.G."/>
            <person name="Suarez C.E."/>
            <person name="Ueti M.W."/>
            <person name="Nene V.M."/>
            <person name="Mealey R.H."/>
            <person name="Knowles D.P."/>
            <person name="Brayton K.A."/>
        </authorList>
    </citation>
    <scope>NUCLEOTIDE SEQUENCE [LARGE SCALE GENOMIC DNA]</scope>
    <source>
        <strain evidence="2 3">WA</strain>
    </source>
</reference>
<dbReference type="Proteomes" id="UP000031512">
    <property type="component" value="Unassembled WGS sequence"/>
</dbReference>
<sequence length="354" mass="40439">MKVFSILLTTCLLGLCHCKNSRLPTDRFIIEVLDDYTEDEVVNYHPKRRTRKSESSGKRQVWDMANGTVYEVEYTLSSARRYSDEKVADVAVDESPVPQTSRHTTTLDLANPDKDECEFFEYPFAGNAVQLIVPKRNIAVTRLVDGEEEVYVLSTGEMFQYANSYLNTDGTPELVLVTLRTLSGTSRRDYVKTENGWTFCTYSNVKIKSLKTRSTWISDFNIDLSLETSTDQCTIFETELLGVTTKHFFPKPGYLAKGVKDVNGLLWSSSKPIYTEGTIGRHSGYYNDYCLSCLVYKKGSMELLEMVVVESCSRRWKFFEKDGTEWRDIGGVEDFLNKLKVIMEGFTTLPQSFQ</sequence>
<dbReference type="RefSeq" id="XP_004832784.1">
    <property type="nucleotide sequence ID" value="XM_004832727.1"/>
</dbReference>
<accession>L1LD32</accession>
<organism evidence="2 3">
    <name type="scientific">Theileria equi strain WA</name>
    <dbReference type="NCBI Taxonomy" id="1537102"/>
    <lineage>
        <taxon>Eukaryota</taxon>
        <taxon>Sar</taxon>
        <taxon>Alveolata</taxon>
        <taxon>Apicomplexa</taxon>
        <taxon>Aconoidasida</taxon>
        <taxon>Piroplasmida</taxon>
        <taxon>Theileriidae</taxon>
        <taxon>Theileria</taxon>
    </lineage>
</organism>
<keyword evidence="3" id="KW-1185">Reference proteome</keyword>